<evidence type="ECO:0000313" key="4">
    <source>
        <dbReference type="EMBL" id="OGY25854.1"/>
    </source>
</evidence>
<feature type="compositionally biased region" description="Polar residues" evidence="1">
    <location>
        <begin position="36"/>
        <end position="50"/>
    </location>
</feature>
<reference evidence="4 5" key="1">
    <citation type="journal article" date="2016" name="Nat. Commun.">
        <title>Thousands of microbial genomes shed light on interconnected biogeochemical processes in an aquifer system.</title>
        <authorList>
            <person name="Anantharaman K."/>
            <person name="Brown C.T."/>
            <person name="Hug L.A."/>
            <person name="Sharon I."/>
            <person name="Castelle C.J."/>
            <person name="Probst A.J."/>
            <person name="Thomas B.C."/>
            <person name="Singh A."/>
            <person name="Wilkins M.J."/>
            <person name="Karaoz U."/>
            <person name="Brodie E.L."/>
            <person name="Williams K.H."/>
            <person name="Hubbard S.S."/>
            <person name="Banfield J.F."/>
        </authorList>
    </citation>
    <scope>NUCLEOTIDE SEQUENCE [LARGE SCALE GENOMIC DNA]</scope>
</reference>
<feature type="region of interest" description="Disordered" evidence="1">
    <location>
        <begin position="173"/>
        <end position="199"/>
    </location>
</feature>
<sequence>MLKTKQRPLNIIASLILALYPFTFAATTVYAVPSLPSSPEAPQNPDSPDSPQLPGEEEAVLTTNSQDSGTTSEGSGYEGGSSNTDTGADSTNTAETTTDNNTEVDLNNEAEIDNLVSVDALSGGNDADKNTGDGSVNTGTAAINGSLETDANSINLGALECSTQCDTISIGSLESTNSNTGSGSENTSESNLDNNNSLDVSNSADLDNWVMFDADSGNNSASYNTGSGEVEAGDAEVILTAINTANNTNVGYQAFNVYDDQTGDVVIDFNSLGSSPYLLGDLSSSNNTTGADSTNTASSDANNNTQILIDNEGNIINNYYLEANTGNNTADKNTGNGSVTTGDANVVFNLINFLNNAFLGSGGELLLGVVNIFGSLSGDIVLQGLGSASGAPYNGGTLTSTNNTTGAYSNNDAASSVNNDTDITLANSAEVLNNLTLDATTGDNTADKNTGGGSISTGSTNTNATVTNIANNTAIGGGGTIWMVLVNNMGTWTGQLFDTGSSSGAYSPFFTFTVGPDGSLSASNQNTGADSNNEASTNVDNETDITITNTATLTNNVVIDANTGGNSASKNTGNGTIKTGDVNVAANIMNVLNNIFLGGRFALTIVNIFGSFTGNIINSDAIGAVTVNPNESIAISPNAVSSSNYSQVYPIGSFALGSSGVARESSENDENEDSALVLGTNQSDSLPTARFTADRGLLNDFKLIYLIFPVIFGVAFSLGRRALFKEVRR</sequence>
<keyword evidence="2" id="KW-0472">Membrane</keyword>
<feature type="signal peptide" evidence="3">
    <location>
        <begin position="1"/>
        <end position="25"/>
    </location>
</feature>
<feature type="compositionally biased region" description="Polar residues" evidence="1">
    <location>
        <begin position="439"/>
        <end position="448"/>
    </location>
</feature>
<proteinExistence type="predicted"/>
<feature type="transmembrane region" description="Helical" evidence="2">
    <location>
        <begin position="703"/>
        <end position="723"/>
    </location>
</feature>
<gene>
    <name evidence="4" type="ORF">A2Z24_00540</name>
</gene>
<evidence type="ECO:0000256" key="3">
    <source>
        <dbReference type="SAM" id="SignalP"/>
    </source>
</evidence>
<keyword evidence="2" id="KW-0812">Transmembrane</keyword>
<evidence type="ECO:0000256" key="1">
    <source>
        <dbReference type="SAM" id="MobiDB-lite"/>
    </source>
</evidence>
<comment type="caution">
    <text evidence="4">The sequence shown here is derived from an EMBL/GenBank/DDBJ whole genome shotgun (WGS) entry which is preliminary data.</text>
</comment>
<dbReference type="STRING" id="1802597.A2Z24_00540"/>
<dbReference type="AlphaFoldDB" id="A0A1G1WDX4"/>
<accession>A0A1G1WDX4</accession>
<evidence type="ECO:0000256" key="2">
    <source>
        <dbReference type="SAM" id="Phobius"/>
    </source>
</evidence>
<evidence type="ECO:0008006" key="6">
    <source>
        <dbReference type="Google" id="ProtNLM"/>
    </source>
</evidence>
<feature type="chain" id="PRO_5009581211" description="LTD domain-containing protein" evidence="3">
    <location>
        <begin position="26"/>
        <end position="729"/>
    </location>
</feature>
<organism evidence="4 5">
    <name type="scientific">Candidatus Woykebacteria bacterium RBG_16_44_10</name>
    <dbReference type="NCBI Taxonomy" id="1802597"/>
    <lineage>
        <taxon>Bacteria</taxon>
        <taxon>Candidatus Woykeibacteriota</taxon>
    </lineage>
</organism>
<evidence type="ECO:0000313" key="5">
    <source>
        <dbReference type="Proteomes" id="UP000177588"/>
    </source>
</evidence>
<keyword evidence="2" id="KW-1133">Transmembrane helix</keyword>
<name>A0A1G1WDX4_9BACT</name>
<keyword evidence="3" id="KW-0732">Signal</keyword>
<dbReference type="EMBL" id="MHCT01000019">
    <property type="protein sequence ID" value="OGY25854.1"/>
    <property type="molecule type" value="Genomic_DNA"/>
</dbReference>
<feature type="compositionally biased region" description="Low complexity" evidence="1">
    <location>
        <begin position="89"/>
        <end position="105"/>
    </location>
</feature>
<feature type="region of interest" description="Disordered" evidence="1">
    <location>
        <begin position="439"/>
        <end position="459"/>
    </location>
</feature>
<feature type="region of interest" description="Disordered" evidence="1">
    <location>
        <begin position="36"/>
        <end position="109"/>
    </location>
</feature>
<dbReference type="Proteomes" id="UP000177588">
    <property type="component" value="Unassembled WGS sequence"/>
</dbReference>
<protein>
    <recommendedName>
        <fullName evidence="6">LTD domain-containing protein</fullName>
    </recommendedName>
</protein>